<evidence type="ECO:0000313" key="2">
    <source>
        <dbReference type="EMBL" id="THU45196.1"/>
    </source>
</evidence>
<dbReference type="Proteomes" id="UP000317650">
    <property type="component" value="Chromosome 2"/>
</dbReference>
<accession>A0A4V6T3Z3</accession>
<sequence length="99" mass="10937">MQEGEMPSPKKQCGGSRATKNKQSPSKHPQGAAAKNALGFFKILCSMEQRPKAINYVKFLQMQVKVLETDEFRSAQGGKAAEVKDAIDIIFSTHRGRNI</sequence>
<evidence type="ECO:0000256" key="1">
    <source>
        <dbReference type="SAM" id="MobiDB-lite"/>
    </source>
</evidence>
<feature type="region of interest" description="Disordered" evidence="1">
    <location>
        <begin position="1"/>
        <end position="32"/>
    </location>
</feature>
<evidence type="ECO:0000313" key="3">
    <source>
        <dbReference type="Proteomes" id="UP000317650"/>
    </source>
</evidence>
<reference evidence="2 3" key="1">
    <citation type="journal article" date="2019" name="Nat. Plants">
        <title>Genome sequencing of Musa balbisiana reveals subgenome evolution and function divergence in polyploid bananas.</title>
        <authorList>
            <person name="Yao X."/>
        </authorList>
    </citation>
    <scope>NUCLEOTIDE SEQUENCE [LARGE SCALE GENOMIC DNA]</scope>
    <source>
        <strain evidence="3">cv. DH-PKW</strain>
        <tissue evidence="2">Leaves</tissue>
    </source>
</reference>
<comment type="caution">
    <text evidence="2">The sequence shown here is derived from an EMBL/GenBank/DDBJ whole genome shotgun (WGS) entry which is preliminary data.</text>
</comment>
<gene>
    <name evidence="2" type="ORF">C4D60_Mb02t15310</name>
</gene>
<proteinExistence type="predicted"/>
<keyword evidence="3" id="KW-1185">Reference proteome</keyword>
<protein>
    <submittedName>
        <fullName evidence="2">Uncharacterized protein</fullName>
    </submittedName>
</protein>
<dbReference type="EMBL" id="PYDT01000011">
    <property type="protein sequence ID" value="THU45196.1"/>
    <property type="molecule type" value="Genomic_DNA"/>
</dbReference>
<name>A0A4V6T3Z3_MUSBA</name>
<dbReference type="AlphaFoldDB" id="A0A4V6T3Z3"/>
<organism evidence="2 3">
    <name type="scientific">Musa balbisiana</name>
    <name type="common">Banana</name>
    <dbReference type="NCBI Taxonomy" id="52838"/>
    <lineage>
        <taxon>Eukaryota</taxon>
        <taxon>Viridiplantae</taxon>
        <taxon>Streptophyta</taxon>
        <taxon>Embryophyta</taxon>
        <taxon>Tracheophyta</taxon>
        <taxon>Spermatophyta</taxon>
        <taxon>Magnoliopsida</taxon>
        <taxon>Liliopsida</taxon>
        <taxon>Zingiberales</taxon>
        <taxon>Musaceae</taxon>
        <taxon>Musa</taxon>
    </lineage>
</organism>